<name>A0ABP9HFW8_9FLAO</name>
<dbReference type="PROSITE" id="PS50042">
    <property type="entry name" value="CNMP_BINDING_3"/>
    <property type="match status" value="1"/>
</dbReference>
<dbReference type="Gene3D" id="2.60.120.10">
    <property type="entry name" value="Jelly Rolls"/>
    <property type="match status" value="1"/>
</dbReference>
<dbReference type="CDD" id="cd00038">
    <property type="entry name" value="CAP_ED"/>
    <property type="match status" value="1"/>
</dbReference>
<organism evidence="2 3">
    <name type="scientific">Algibacter aquimarinus</name>
    <dbReference type="NCBI Taxonomy" id="1136748"/>
    <lineage>
        <taxon>Bacteria</taxon>
        <taxon>Pseudomonadati</taxon>
        <taxon>Bacteroidota</taxon>
        <taxon>Flavobacteriia</taxon>
        <taxon>Flavobacteriales</taxon>
        <taxon>Flavobacteriaceae</taxon>
        <taxon>Algibacter</taxon>
    </lineage>
</organism>
<dbReference type="Pfam" id="PF00027">
    <property type="entry name" value="cNMP_binding"/>
    <property type="match status" value="1"/>
</dbReference>
<dbReference type="Proteomes" id="UP001501692">
    <property type="component" value="Unassembled WGS sequence"/>
</dbReference>
<dbReference type="InterPro" id="IPR014710">
    <property type="entry name" value="RmlC-like_jellyroll"/>
</dbReference>
<dbReference type="SMART" id="SM00100">
    <property type="entry name" value="cNMP"/>
    <property type="match status" value="1"/>
</dbReference>
<proteinExistence type="predicted"/>
<dbReference type="InterPro" id="IPR000595">
    <property type="entry name" value="cNMP-bd_dom"/>
</dbReference>
<dbReference type="RefSeq" id="WP_345167807.1">
    <property type="nucleotide sequence ID" value="NZ_BAABJK010000006.1"/>
</dbReference>
<protein>
    <submittedName>
        <fullName evidence="2">Crp/Fnr family transcriptional regulator</fullName>
    </submittedName>
</protein>
<dbReference type="EMBL" id="BAABJK010000006">
    <property type="protein sequence ID" value="GAA4969822.1"/>
    <property type="molecule type" value="Genomic_DNA"/>
</dbReference>
<comment type="caution">
    <text evidence="2">The sequence shown here is derived from an EMBL/GenBank/DDBJ whole genome shotgun (WGS) entry which is preliminary data.</text>
</comment>
<dbReference type="SUPFAM" id="SSF51206">
    <property type="entry name" value="cAMP-binding domain-like"/>
    <property type="match status" value="1"/>
</dbReference>
<dbReference type="InterPro" id="IPR018490">
    <property type="entry name" value="cNMP-bd_dom_sf"/>
</dbReference>
<evidence type="ECO:0000259" key="1">
    <source>
        <dbReference type="PROSITE" id="PS50042"/>
    </source>
</evidence>
<evidence type="ECO:0000313" key="2">
    <source>
        <dbReference type="EMBL" id="GAA4969822.1"/>
    </source>
</evidence>
<feature type="domain" description="Cyclic nucleotide-binding" evidence="1">
    <location>
        <begin position="10"/>
        <end position="113"/>
    </location>
</feature>
<gene>
    <name evidence="2" type="ORF">GCM10023315_19490</name>
</gene>
<sequence>MSSNFEFLKSIADISEETFKQLQSISEFKKIPSGTQLVKQQEVPSKIYMLISGAIRCYISTENGKEFNKTFYTPISFVGSLTALLKKKPSSLAFETLTECKLYELDYYELMELCEKNPKLKALYTKILELLFVKYEKRLIESISLNATDRYLKLRKQNPNIDAVISQYHIASYLGITPVQLSRIRKKI</sequence>
<evidence type="ECO:0000313" key="3">
    <source>
        <dbReference type="Proteomes" id="UP001501692"/>
    </source>
</evidence>
<keyword evidence="3" id="KW-1185">Reference proteome</keyword>
<reference evidence="3" key="1">
    <citation type="journal article" date="2019" name="Int. J. Syst. Evol. Microbiol.">
        <title>The Global Catalogue of Microorganisms (GCM) 10K type strain sequencing project: providing services to taxonomists for standard genome sequencing and annotation.</title>
        <authorList>
            <consortium name="The Broad Institute Genomics Platform"/>
            <consortium name="The Broad Institute Genome Sequencing Center for Infectious Disease"/>
            <person name="Wu L."/>
            <person name="Ma J."/>
        </authorList>
    </citation>
    <scope>NUCLEOTIDE SEQUENCE [LARGE SCALE GENOMIC DNA]</scope>
    <source>
        <strain evidence="3">JCM 18287</strain>
    </source>
</reference>
<accession>A0ABP9HFW8</accession>